<accession>A0A1D1ZX24</accession>
<dbReference type="GO" id="GO:0005996">
    <property type="term" value="P:monosaccharide metabolic process"/>
    <property type="evidence" value="ECO:0007669"/>
    <property type="project" value="TreeGrafter"/>
</dbReference>
<dbReference type="PANTHER" id="PTHR43725:SF8">
    <property type="entry name" value="CHLOROPLAST STEM-LOOP BINDING PROTEIN OF 41 KDA B, CHLOROPLASTIC"/>
    <property type="match status" value="1"/>
</dbReference>
<protein>
    <recommendedName>
        <fullName evidence="1">NAD-dependent epimerase/dehydratase domain-containing protein</fullName>
    </recommendedName>
</protein>
<organism evidence="2">
    <name type="scientific">Auxenochlorella protothecoides</name>
    <name type="common">Green microalga</name>
    <name type="synonym">Chlorella protothecoides</name>
    <dbReference type="NCBI Taxonomy" id="3075"/>
    <lineage>
        <taxon>Eukaryota</taxon>
        <taxon>Viridiplantae</taxon>
        <taxon>Chlorophyta</taxon>
        <taxon>core chlorophytes</taxon>
        <taxon>Trebouxiophyceae</taxon>
        <taxon>Chlorellales</taxon>
        <taxon>Chlorellaceae</taxon>
        <taxon>Auxenochlorella</taxon>
    </lineage>
</organism>
<feature type="non-terminal residue" evidence="2">
    <location>
        <position position="1"/>
    </location>
</feature>
<reference evidence="2" key="1">
    <citation type="submission" date="2015-08" db="EMBL/GenBank/DDBJ databases">
        <authorList>
            <person name="Babu N.S."/>
            <person name="Beckwith C.J."/>
            <person name="Beseler K.G."/>
            <person name="Brison A."/>
            <person name="Carone J.V."/>
            <person name="Caskin T.P."/>
            <person name="Diamond M."/>
            <person name="Durham M.E."/>
            <person name="Foxe J.M."/>
            <person name="Go M."/>
            <person name="Henderson B.A."/>
            <person name="Jones I.B."/>
            <person name="McGettigan J.A."/>
            <person name="Micheletti S.J."/>
            <person name="Nasrallah M.E."/>
            <person name="Ortiz D."/>
            <person name="Piller C.R."/>
            <person name="Privatt S.R."/>
            <person name="Schneider S.L."/>
            <person name="Sharp S."/>
            <person name="Smith T.C."/>
            <person name="Stanton J.D."/>
            <person name="Ullery H.E."/>
            <person name="Wilson R.J."/>
            <person name="Serrano M.G."/>
            <person name="Buck G."/>
            <person name="Lee V."/>
            <person name="Wang Y."/>
            <person name="Carvalho R."/>
            <person name="Voegtly L."/>
            <person name="Shi R."/>
            <person name="Duckworth R."/>
            <person name="Johnson A."/>
            <person name="Loviza R."/>
            <person name="Walstead R."/>
            <person name="Shah Z."/>
            <person name="Kiflezghi M."/>
            <person name="Wade K."/>
            <person name="Ball S.L."/>
            <person name="Bradley K.W."/>
            <person name="Asai D.J."/>
            <person name="Bowman C.A."/>
            <person name="Russell D.A."/>
            <person name="Pope W.H."/>
            <person name="Jacobs-Sera D."/>
            <person name="Hendrix R.W."/>
            <person name="Hatfull G.F."/>
        </authorList>
    </citation>
    <scope>NUCLEOTIDE SEQUENCE</scope>
</reference>
<dbReference type="Pfam" id="PF01370">
    <property type="entry name" value="Epimerase"/>
    <property type="match status" value="1"/>
</dbReference>
<dbReference type="EMBL" id="GDKF01007221">
    <property type="protein sequence ID" value="JAT71401.1"/>
    <property type="molecule type" value="Transcribed_RNA"/>
</dbReference>
<proteinExistence type="predicted"/>
<dbReference type="AlphaFoldDB" id="A0A1D1ZX24"/>
<dbReference type="FunFam" id="3.40.50.720:FF:000313">
    <property type="entry name" value="Chloroplast stem-loop binding protein of 41 kDa b, chloroplastic"/>
    <property type="match status" value="1"/>
</dbReference>
<dbReference type="GO" id="GO:0003978">
    <property type="term" value="F:UDP-glucose 4-epimerase activity"/>
    <property type="evidence" value="ECO:0007669"/>
    <property type="project" value="TreeGrafter"/>
</dbReference>
<dbReference type="InterPro" id="IPR036291">
    <property type="entry name" value="NAD(P)-bd_dom_sf"/>
</dbReference>
<feature type="domain" description="NAD-dependent epimerase/dehydratase" evidence="1">
    <location>
        <begin position="64"/>
        <end position="281"/>
    </location>
</feature>
<dbReference type="GO" id="GO:0005829">
    <property type="term" value="C:cytosol"/>
    <property type="evidence" value="ECO:0007669"/>
    <property type="project" value="TreeGrafter"/>
</dbReference>
<sequence length="389" mass="42330">RPCNKSSPVLVTMMGVRACGFTSTKPASRPMGEGVGMAAPCSARRASRSRSAVIAMASAAPSNILMLGGTRFIGQYLARQLVEEGHQVTLLTRGKAPIAARIPDDTDESHAAYSDAVQHIAADRKDADAVKNALKGREFNVVYDINGREAEEADLILEALPSLEQYIYCSSAGLYKASHELPHFETDAGDPKSRHKGKLNTEELLEKRGVNWTSIRPVYIYGPLNYNPVEEWFFHRIAAGRPILVPGKGNQVTQLGHVKDLATAFRKVLGNPKAARQAYNISGERFVTFDGLVRLCAEAAGAPEPELVHFDPKAHDLGKAKAFPLRDQHFFTSIAKAQADLDWTPEFDLAAGLRDSYEKDFSKTGGRKKADFSVDDLVLKGAGKQAVPA</sequence>
<dbReference type="Gene3D" id="3.40.50.720">
    <property type="entry name" value="NAD(P)-binding Rossmann-like Domain"/>
    <property type="match status" value="1"/>
</dbReference>
<name>A0A1D1ZX24_AUXPR</name>
<evidence type="ECO:0000259" key="1">
    <source>
        <dbReference type="Pfam" id="PF01370"/>
    </source>
</evidence>
<dbReference type="InterPro" id="IPR001509">
    <property type="entry name" value="Epimerase_deHydtase"/>
</dbReference>
<dbReference type="CDD" id="cd05265">
    <property type="entry name" value="SDR_a1"/>
    <property type="match status" value="1"/>
</dbReference>
<gene>
    <name evidence="2" type="ORF">g.6609</name>
</gene>
<dbReference type="SUPFAM" id="SSF51735">
    <property type="entry name" value="NAD(P)-binding Rossmann-fold domains"/>
    <property type="match status" value="1"/>
</dbReference>
<dbReference type="PANTHER" id="PTHR43725">
    <property type="entry name" value="UDP-GLUCOSE 4-EPIMERASE"/>
    <property type="match status" value="1"/>
</dbReference>
<evidence type="ECO:0000313" key="2">
    <source>
        <dbReference type="EMBL" id="JAT71401.1"/>
    </source>
</evidence>